<evidence type="ECO:0000313" key="1">
    <source>
        <dbReference type="EMBL" id="PTQ48376.1"/>
    </source>
</evidence>
<name>A0A2R6XQQ7_MARPO</name>
<dbReference type="AlphaFoldDB" id="A0A2R6XQQ7"/>
<dbReference type="EMBL" id="KZ772677">
    <property type="protein sequence ID" value="PTQ48376.1"/>
    <property type="molecule type" value="Genomic_DNA"/>
</dbReference>
<dbReference type="Gramene" id="Mp1g05600.1">
    <property type="protein sequence ID" value="Mp1g05600.1.cds"/>
    <property type="gene ID" value="Mp1g05600"/>
</dbReference>
<evidence type="ECO:0000313" key="2">
    <source>
        <dbReference type="Proteomes" id="UP000244005"/>
    </source>
</evidence>
<dbReference type="Proteomes" id="UP000244005">
    <property type="component" value="Unassembled WGS sequence"/>
</dbReference>
<accession>A0A2R6XQQ7</accession>
<protein>
    <submittedName>
        <fullName evidence="1">Uncharacterized protein</fullName>
    </submittedName>
</protein>
<keyword evidence="2" id="KW-1185">Reference proteome</keyword>
<proteinExistence type="predicted"/>
<organism evidence="1 2">
    <name type="scientific">Marchantia polymorpha</name>
    <name type="common">Common liverwort</name>
    <name type="synonym">Marchantia aquatica</name>
    <dbReference type="NCBI Taxonomy" id="3197"/>
    <lineage>
        <taxon>Eukaryota</taxon>
        <taxon>Viridiplantae</taxon>
        <taxon>Streptophyta</taxon>
        <taxon>Embryophyta</taxon>
        <taxon>Marchantiophyta</taxon>
        <taxon>Marchantiopsida</taxon>
        <taxon>Marchantiidae</taxon>
        <taxon>Marchantiales</taxon>
        <taxon>Marchantiaceae</taxon>
        <taxon>Marchantia</taxon>
    </lineage>
</organism>
<gene>
    <name evidence="1" type="ORF">MARPO_0005s0047</name>
</gene>
<sequence>MFIHSAIRIGNNNNNGGSPEGPSVFRTSQGVYSRSNDRFQRPGKYFVFRKATIFVPMTDSEGRGRYYCISWCRQSANLLIFRLFLRRL</sequence>
<reference evidence="2" key="1">
    <citation type="journal article" date="2017" name="Cell">
        <title>Insights into land plant evolution garnered from the Marchantia polymorpha genome.</title>
        <authorList>
            <person name="Bowman J.L."/>
            <person name="Kohchi T."/>
            <person name="Yamato K.T."/>
            <person name="Jenkins J."/>
            <person name="Shu S."/>
            <person name="Ishizaki K."/>
            <person name="Yamaoka S."/>
            <person name="Nishihama R."/>
            <person name="Nakamura Y."/>
            <person name="Berger F."/>
            <person name="Adam C."/>
            <person name="Aki S.S."/>
            <person name="Althoff F."/>
            <person name="Araki T."/>
            <person name="Arteaga-Vazquez M.A."/>
            <person name="Balasubrmanian S."/>
            <person name="Barry K."/>
            <person name="Bauer D."/>
            <person name="Boehm C.R."/>
            <person name="Briginshaw L."/>
            <person name="Caballero-Perez J."/>
            <person name="Catarino B."/>
            <person name="Chen F."/>
            <person name="Chiyoda S."/>
            <person name="Chovatia M."/>
            <person name="Davies K.M."/>
            <person name="Delmans M."/>
            <person name="Demura T."/>
            <person name="Dierschke T."/>
            <person name="Dolan L."/>
            <person name="Dorantes-Acosta A.E."/>
            <person name="Eklund D.M."/>
            <person name="Florent S.N."/>
            <person name="Flores-Sandoval E."/>
            <person name="Fujiyama A."/>
            <person name="Fukuzawa H."/>
            <person name="Galik B."/>
            <person name="Grimanelli D."/>
            <person name="Grimwood J."/>
            <person name="Grossniklaus U."/>
            <person name="Hamada T."/>
            <person name="Haseloff J."/>
            <person name="Hetherington A.J."/>
            <person name="Higo A."/>
            <person name="Hirakawa Y."/>
            <person name="Hundley H.N."/>
            <person name="Ikeda Y."/>
            <person name="Inoue K."/>
            <person name="Inoue S.I."/>
            <person name="Ishida S."/>
            <person name="Jia Q."/>
            <person name="Kakita M."/>
            <person name="Kanazawa T."/>
            <person name="Kawai Y."/>
            <person name="Kawashima T."/>
            <person name="Kennedy M."/>
            <person name="Kinose K."/>
            <person name="Kinoshita T."/>
            <person name="Kohara Y."/>
            <person name="Koide E."/>
            <person name="Komatsu K."/>
            <person name="Kopischke S."/>
            <person name="Kubo M."/>
            <person name="Kyozuka J."/>
            <person name="Lagercrantz U."/>
            <person name="Lin S.S."/>
            <person name="Lindquist E."/>
            <person name="Lipzen A.M."/>
            <person name="Lu C.W."/>
            <person name="De Luna E."/>
            <person name="Martienssen R.A."/>
            <person name="Minamino N."/>
            <person name="Mizutani M."/>
            <person name="Mizutani M."/>
            <person name="Mochizuki N."/>
            <person name="Monte I."/>
            <person name="Mosher R."/>
            <person name="Nagasaki H."/>
            <person name="Nakagami H."/>
            <person name="Naramoto S."/>
            <person name="Nishitani K."/>
            <person name="Ohtani M."/>
            <person name="Okamoto T."/>
            <person name="Okumura M."/>
            <person name="Phillips J."/>
            <person name="Pollak B."/>
            <person name="Reinders A."/>
            <person name="Rovekamp M."/>
            <person name="Sano R."/>
            <person name="Sawa S."/>
            <person name="Schmid M.W."/>
            <person name="Shirakawa M."/>
            <person name="Solano R."/>
            <person name="Spunde A."/>
            <person name="Suetsugu N."/>
            <person name="Sugano S."/>
            <person name="Sugiyama A."/>
            <person name="Sun R."/>
            <person name="Suzuki Y."/>
            <person name="Takenaka M."/>
            <person name="Takezawa D."/>
            <person name="Tomogane H."/>
            <person name="Tsuzuki M."/>
            <person name="Ueda T."/>
            <person name="Umeda M."/>
            <person name="Ward J.M."/>
            <person name="Watanabe Y."/>
            <person name="Yazaki K."/>
            <person name="Yokoyama R."/>
            <person name="Yoshitake Y."/>
            <person name="Yotsui I."/>
            <person name="Zachgo S."/>
            <person name="Schmutz J."/>
        </authorList>
    </citation>
    <scope>NUCLEOTIDE SEQUENCE [LARGE SCALE GENOMIC DNA]</scope>
    <source>
        <strain evidence="2">Tak-1</strain>
    </source>
</reference>